<comment type="caution">
    <text evidence="1">The sequence shown here is derived from an EMBL/GenBank/DDBJ whole genome shotgun (WGS) entry which is preliminary data.</text>
</comment>
<dbReference type="EMBL" id="BGZK01000461">
    <property type="protein sequence ID" value="GBP44961.1"/>
    <property type="molecule type" value="Genomic_DNA"/>
</dbReference>
<name>A0A4C1W1M0_EUMVA</name>
<dbReference type="Proteomes" id="UP000299102">
    <property type="component" value="Unassembled WGS sequence"/>
</dbReference>
<evidence type="ECO:0000313" key="1">
    <source>
        <dbReference type="EMBL" id="GBP44961.1"/>
    </source>
</evidence>
<proteinExistence type="predicted"/>
<gene>
    <name evidence="1" type="ORF">EVAR_84452_1</name>
</gene>
<reference evidence="1 2" key="1">
    <citation type="journal article" date="2019" name="Commun. Biol.">
        <title>The bagworm genome reveals a unique fibroin gene that provides high tensile strength.</title>
        <authorList>
            <person name="Kono N."/>
            <person name="Nakamura H."/>
            <person name="Ohtoshi R."/>
            <person name="Tomita M."/>
            <person name="Numata K."/>
            <person name="Arakawa K."/>
        </authorList>
    </citation>
    <scope>NUCLEOTIDE SEQUENCE [LARGE SCALE GENOMIC DNA]</scope>
</reference>
<keyword evidence="2" id="KW-1185">Reference proteome</keyword>
<sequence>MQYNTFPRSRDNNLVEEGTHGPVRVGALNCRRHQCGDSFQNRRLSVLCEARRIIEPAKYMNRSVTAISALPRKPALRIFLHSRLGVRNLAVYGHNDGQSFDVQTVYCSTSFTSSGRSTTATDAPNPLRCSSTVRPKDCCGSTNAVALRSKWQTVYVCKTHKITKIAIGIRSVNLRERFLGAETVRELGRADGAVNRSEYRDERKRGITGTAR</sequence>
<dbReference type="AlphaFoldDB" id="A0A4C1W1M0"/>
<evidence type="ECO:0000313" key="2">
    <source>
        <dbReference type="Proteomes" id="UP000299102"/>
    </source>
</evidence>
<accession>A0A4C1W1M0</accession>
<organism evidence="1 2">
    <name type="scientific">Eumeta variegata</name>
    <name type="common">Bagworm moth</name>
    <name type="synonym">Eumeta japonica</name>
    <dbReference type="NCBI Taxonomy" id="151549"/>
    <lineage>
        <taxon>Eukaryota</taxon>
        <taxon>Metazoa</taxon>
        <taxon>Ecdysozoa</taxon>
        <taxon>Arthropoda</taxon>
        <taxon>Hexapoda</taxon>
        <taxon>Insecta</taxon>
        <taxon>Pterygota</taxon>
        <taxon>Neoptera</taxon>
        <taxon>Endopterygota</taxon>
        <taxon>Lepidoptera</taxon>
        <taxon>Glossata</taxon>
        <taxon>Ditrysia</taxon>
        <taxon>Tineoidea</taxon>
        <taxon>Psychidae</taxon>
        <taxon>Oiketicinae</taxon>
        <taxon>Eumeta</taxon>
    </lineage>
</organism>
<protein>
    <submittedName>
        <fullName evidence="1">Uncharacterized protein</fullName>
    </submittedName>
</protein>